<comment type="caution">
    <text evidence="3">The sequence shown here is derived from an EMBL/GenBank/DDBJ whole genome shotgun (WGS) entry which is preliminary data.</text>
</comment>
<dbReference type="GO" id="GO:0140625">
    <property type="term" value="F:opioid growth factor receptor activity"/>
    <property type="evidence" value="ECO:0007669"/>
    <property type="project" value="InterPro"/>
</dbReference>
<feature type="domain" description="Opioid growth factor receptor (OGFr) conserved" evidence="2">
    <location>
        <begin position="1"/>
        <end position="147"/>
    </location>
</feature>
<dbReference type="OrthoDB" id="9030204at2759"/>
<name>A0A401GQC1_9APHY</name>
<dbReference type="InterPro" id="IPR039574">
    <property type="entry name" value="OGFr"/>
</dbReference>
<organism evidence="3 4">
    <name type="scientific">Sparassis crispa</name>
    <dbReference type="NCBI Taxonomy" id="139825"/>
    <lineage>
        <taxon>Eukaryota</taxon>
        <taxon>Fungi</taxon>
        <taxon>Dikarya</taxon>
        <taxon>Basidiomycota</taxon>
        <taxon>Agaricomycotina</taxon>
        <taxon>Agaricomycetes</taxon>
        <taxon>Polyporales</taxon>
        <taxon>Sparassidaceae</taxon>
        <taxon>Sparassis</taxon>
    </lineage>
</organism>
<proteinExistence type="inferred from homology"/>
<accession>A0A401GQC1</accession>
<dbReference type="Proteomes" id="UP000287166">
    <property type="component" value="Unassembled WGS sequence"/>
</dbReference>
<dbReference type="EMBL" id="BFAD01000006">
    <property type="protein sequence ID" value="GBE84418.1"/>
    <property type="molecule type" value="Genomic_DNA"/>
</dbReference>
<dbReference type="AlphaFoldDB" id="A0A401GQC1"/>
<dbReference type="PANTHER" id="PTHR14015:SF2">
    <property type="entry name" value="OPIOID GROWTH FACTOR RECEPTOR (OGFR) CONSERVED DOMAIN-CONTAINING PROTEIN"/>
    <property type="match status" value="1"/>
</dbReference>
<dbReference type="InParanoid" id="A0A401GQC1"/>
<reference evidence="3 4" key="1">
    <citation type="journal article" date="2018" name="Sci. Rep.">
        <title>Genome sequence of the cauliflower mushroom Sparassis crispa (Hanabiratake) and its association with beneficial usage.</title>
        <authorList>
            <person name="Kiyama R."/>
            <person name="Furutani Y."/>
            <person name="Kawaguchi K."/>
            <person name="Nakanishi T."/>
        </authorList>
    </citation>
    <scope>NUCLEOTIDE SEQUENCE [LARGE SCALE GENOMIC DNA]</scope>
</reference>
<dbReference type="RefSeq" id="XP_027615331.1">
    <property type="nucleotide sequence ID" value="XM_027759530.1"/>
</dbReference>
<dbReference type="GO" id="GO:0016020">
    <property type="term" value="C:membrane"/>
    <property type="evidence" value="ECO:0007669"/>
    <property type="project" value="InterPro"/>
</dbReference>
<dbReference type="GeneID" id="38781335"/>
<dbReference type="Pfam" id="PF04664">
    <property type="entry name" value="OGFr_N"/>
    <property type="match status" value="1"/>
</dbReference>
<protein>
    <submittedName>
        <fullName evidence="3">Opioid growth factor receptor-like protein</fullName>
    </submittedName>
</protein>
<evidence type="ECO:0000259" key="2">
    <source>
        <dbReference type="Pfam" id="PF04664"/>
    </source>
</evidence>
<keyword evidence="4" id="KW-1185">Reference proteome</keyword>
<dbReference type="InterPro" id="IPR006757">
    <property type="entry name" value="OGF_rcpt"/>
</dbReference>
<comment type="similarity">
    <text evidence="1">Belongs to the opioid growth factor receptor family.</text>
</comment>
<evidence type="ECO:0000256" key="1">
    <source>
        <dbReference type="ARBA" id="ARBA00010365"/>
    </source>
</evidence>
<keyword evidence="3" id="KW-0675">Receptor</keyword>
<dbReference type="PANTHER" id="PTHR14015">
    <property type="entry name" value="OPIOID GROWTH FACTOR RECEPTOR OGFR ZETA-TYPE OPIOID RECEPTOR"/>
    <property type="match status" value="1"/>
</dbReference>
<sequence length="182" mass="21250">MNYESQPLQAHEIASMKADPEIVDRVFRSYELMLDFYGMRLQTRETGLTARSSRNHAERYRNLVRSSHNYLRISRVLKCLSELGLEHLNGGFLLHVLNEQSEHNQLNTAGIRSSMDRWWANCIRNEEERKWVRDTIQKVRSKDGYVFTREMYEQALERRRDTGYLGAKCQAAEATSTTTDGA</sequence>
<gene>
    <name evidence="3" type="ORF">SCP_0603970</name>
</gene>
<evidence type="ECO:0000313" key="3">
    <source>
        <dbReference type="EMBL" id="GBE84418.1"/>
    </source>
</evidence>
<evidence type="ECO:0000313" key="4">
    <source>
        <dbReference type="Proteomes" id="UP000287166"/>
    </source>
</evidence>